<dbReference type="PANTHER" id="PTHR21716">
    <property type="entry name" value="TRANSMEMBRANE PROTEIN"/>
    <property type="match status" value="1"/>
</dbReference>
<evidence type="ECO:0000256" key="5">
    <source>
        <dbReference type="ARBA" id="ARBA00022692"/>
    </source>
</evidence>
<dbReference type="Pfam" id="PF01594">
    <property type="entry name" value="AI-2E_transport"/>
    <property type="match status" value="1"/>
</dbReference>
<proteinExistence type="inferred from homology"/>
<dbReference type="PANTHER" id="PTHR21716:SF53">
    <property type="entry name" value="PERMEASE PERM-RELATED"/>
    <property type="match status" value="1"/>
</dbReference>
<keyword evidence="4" id="KW-1003">Cell membrane</keyword>
<evidence type="ECO:0000256" key="7">
    <source>
        <dbReference type="ARBA" id="ARBA00023136"/>
    </source>
</evidence>
<keyword evidence="6 8" id="KW-1133">Transmembrane helix</keyword>
<keyword evidence="5 8" id="KW-0812">Transmembrane</keyword>
<keyword evidence="3" id="KW-0813">Transport</keyword>
<evidence type="ECO:0000256" key="6">
    <source>
        <dbReference type="ARBA" id="ARBA00022989"/>
    </source>
</evidence>
<evidence type="ECO:0000313" key="10">
    <source>
        <dbReference type="Proteomes" id="UP000318521"/>
    </source>
</evidence>
<dbReference type="AlphaFoldDB" id="A0A553ZXI6"/>
<evidence type="ECO:0000256" key="4">
    <source>
        <dbReference type="ARBA" id="ARBA00022475"/>
    </source>
</evidence>
<evidence type="ECO:0000313" key="9">
    <source>
        <dbReference type="EMBL" id="TSB46162.1"/>
    </source>
</evidence>
<evidence type="ECO:0000256" key="3">
    <source>
        <dbReference type="ARBA" id="ARBA00022448"/>
    </source>
</evidence>
<protein>
    <submittedName>
        <fullName evidence="9">AI-2E family transporter</fullName>
    </submittedName>
</protein>
<keyword evidence="7 8" id="KW-0472">Membrane</keyword>
<organism evidence="9 10">
    <name type="scientific">Alkalicoccobacillus porphyridii</name>
    <dbReference type="NCBI Taxonomy" id="2597270"/>
    <lineage>
        <taxon>Bacteria</taxon>
        <taxon>Bacillati</taxon>
        <taxon>Bacillota</taxon>
        <taxon>Bacilli</taxon>
        <taxon>Bacillales</taxon>
        <taxon>Bacillaceae</taxon>
        <taxon>Alkalicoccobacillus</taxon>
    </lineage>
</organism>
<keyword evidence="10" id="KW-1185">Reference proteome</keyword>
<dbReference type="GO" id="GO:0005886">
    <property type="term" value="C:plasma membrane"/>
    <property type="evidence" value="ECO:0007669"/>
    <property type="project" value="UniProtKB-SubCell"/>
</dbReference>
<gene>
    <name evidence="9" type="ORF">FN960_12420</name>
</gene>
<feature type="transmembrane region" description="Helical" evidence="8">
    <location>
        <begin position="218"/>
        <end position="238"/>
    </location>
</feature>
<dbReference type="RefSeq" id="WP_143849056.1">
    <property type="nucleotide sequence ID" value="NZ_VLXZ01000007.1"/>
</dbReference>
<dbReference type="EMBL" id="VLXZ01000007">
    <property type="protein sequence ID" value="TSB46162.1"/>
    <property type="molecule type" value="Genomic_DNA"/>
</dbReference>
<sequence>MPQSKYFKIGLGIALFLLIVYLASLVSFIFQPIAVLFQTLFAPIVIAGVFYYLLRPFVNLLSKKIPRGLSILLVFLLLIGLITTSVLLIGPEIQKQTRSLIDNVPSFVEQGEEMLLTLQENEYVQSFQQSGQHSLDDMIENFSSNIEGYVASIGSNLVKVIGAVASFVIVLVIFPFVLFYLLKEGDKAPAFMLKFLPEKQQHEGRRILGDMDKALSSYLQGQILVSICVGILCLILYLSIGLEYALVLAIIAMLTNVIPFIGPWIGTAPAVIVALFDSPFMVLAVIIGVLVIQQIESNLISPQIMGRQLNVHPVTIIFLLLFASQFAGLVGLLLAVPSYAVGKVIVSHTYRLIKLRRGKPVH</sequence>
<feature type="transmembrane region" description="Helical" evidence="8">
    <location>
        <begin position="160"/>
        <end position="182"/>
    </location>
</feature>
<dbReference type="OrthoDB" id="9793390at2"/>
<name>A0A553ZXI6_9BACI</name>
<accession>A0A553ZXI6</accession>
<dbReference type="GO" id="GO:0055085">
    <property type="term" value="P:transmembrane transport"/>
    <property type="evidence" value="ECO:0007669"/>
    <property type="project" value="TreeGrafter"/>
</dbReference>
<dbReference type="InterPro" id="IPR002549">
    <property type="entry name" value="AI-2E-like"/>
</dbReference>
<reference evidence="9 10" key="1">
    <citation type="submission" date="2019-07" db="EMBL/GenBank/DDBJ databases">
        <authorList>
            <person name="Park Y.J."/>
            <person name="Jeong S.E."/>
            <person name="Jung H.S."/>
        </authorList>
    </citation>
    <scope>NUCLEOTIDE SEQUENCE [LARGE SCALE GENOMIC DNA]</scope>
    <source>
        <strain evidence="10">P16(2019)</strain>
    </source>
</reference>
<feature type="transmembrane region" description="Helical" evidence="8">
    <location>
        <begin position="271"/>
        <end position="292"/>
    </location>
</feature>
<feature type="transmembrane region" description="Helical" evidence="8">
    <location>
        <begin position="245"/>
        <end position="265"/>
    </location>
</feature>
<feature type="transmembrane region" description="Helical" evidence="8">
    <location>
        <begin position="69"/>
        <end position="90"/>
    </location>
</feature>
<evidence type="ECO:0000256" key="1">
    <source>
        <dbReference type="ARBA" id="ARBA00004651"/>
    </source>
</evidence>
<feature type="transmembrane region" description="Helical" evidence="8">
    <location>
        <begin position="313"/>
        <end position="336"/>
    </location>
</feature>
<comment type="similarity">
    <text evidence="2">Belongs to the autoinducer-2 exporter (AI-2E) (TC 2.A.86) family.</text>
</comment>
<comment type="subcellular location">
    <subcellularLocation>
        <location evidence="1">Cell membrane</location>
        <topology evidence="1">Multi-pass membrane protein</topology>
    </subcellularLocation>
</comment>
<feature type="transmembrane region" description="Helical" evidence="8">
    <location>
        <begin position="33"/>
        <end position="54"/>
    </location>
</feature>
<evidence type="ECO:0000256" key="8">
    <source>
        <dbReference type="SAM" id="Phobius"/>
    </source>
</evidence>
<feature type="transmembrane region" description="Helical" evidence="8">
    <location>
        <begin position="6"/>
        <end position="26"/>
    </location>
</feature>
<evidence type="ECO:0000256" key="2">
    <source>
        <dbReference type="ARBA" id="ARBA00009773"/>
    </source>
</evidence>
<dbReference type="Proteomes" id="UP000318521">
    <property type="component" value="Unassembled WGS sequence"/>
</dbReference>
<comment type="caution">
    <text evidence="9">The sequence shown here is derived from an EMBL/GenBank/DDBJ whole genome shotgun (WGS) entry which is preliminary data.</text>
</comment>